<dbReference type="SUPFAM" id="SSF51905">
    <property type="entry name" value="FAD/NAD(P)-binding domain"/>
    <property type="match status" value="1"/>
</dbReference>
<comment type="caution">
    <text evidence="2">The sequence shown here is derived from an EMBL/GenBank/DDBJ whole genome shotgun (WGS) entry which is preliminary data.</text>
</comment>
<dbReference type="PANTHER" id="PTHR37417">
    <property type="entry name" value="67 KDA MYOSIN-CROSS-REACTIVE ANTIGEN FAMILY PROTEIN (AFU_ORTHOLOGUE AFUA_5G09970)"/>
    <property type="match status" value="1"/>
</dbReference>
<dbReference type="Gene3D" id="3.50.50.60">
    <property type="entry name" value="FAD/NAD(P)-binding domain"/>
    <property type="match status" value="2"/>
</dbReference>
<dbReference type="PANTHER" id="PTHR37417:SF2">
    <property type="entry name" value="67 KDA MYOSIN-CROSS-REACTIVE ANTIGEN FAMILY PROTEIN (AFU_ORTHOLOGUE AFUA_5G09970)"/>
    <property type="match status" value="1"/>
</dbReference>
<dbReference type="AlphaFoldDB" id="A0A8H4W0Z5"/>
<dbReference type="Proteomes" id="UP000566819">
    <property type="component" value="Unassembled WGS sequence"/>
</dbReference>
<dbReference type="InterPro" id="IPR036188">
    <property type="entry name" value="FAD/NAD-bd_sf"/>
</dbReference>
<dbReference type="GO" id="GO:0071949">
    <property type="term" value="F:FAD binding"/>
    <property type="evidence" value="ECO:0007669"/>
    <property type="project" value="InterPro"/>
</dbReference>
<dbReference type="Gene3D" id="3.30.9.80">
    <property type="match status" value="1"/>
</dbReference>
<accession>A0A8H4W0Z5</accession>
<feature type="region of interest" description="Disordered" evidence="1">
    <location>
        <begin position="296"/>
        <end position="317"/>
    </location>
</feature>
<dbReference type="InterPro" id="IPR010354">
    <property type="entry name" value="Oleate_hydratase"/>
</dbReference>
<dbReference type="NCBIfam" id="NF010584">
    <property type="entry name" value="PRK13977.1"/>
    <property type="match status" value="1"/>
</dbReference>
<reference evidence="2 3" key="1">
    <citation type="submission" date="2020-03" db="EMBL/GenBank/DDBJ databases">
        <title>Draft Genome Sequence of Cudoniella acicularis.</title>
        <authorList>
            <person name="Buettner E."/>
            <person name="Kellner H."/>
        </authorList>
    </citation>
    <scope>NUCLEOTIDE SEQUENCE [LARGE SCALE GENOMIC DNA]</scope>
    <source>
        <strain evidence="2 3">DSM 108380</strain>
    </source>
</reference>
<dbReference type="GO" id="GO:0050151">
    <property type="term" value="F:oleate hydratase activity"/>
    <property type="evidence" value="ECO:0007669"/>
    <property type="project" value="InterPro"/>
</dbReference>
<evidence type="ECO:0008006" key="4">
    <source>
        <dbReference type="Google" id="ProtNLM"/>
    </source>
</evidence>
<organism evidence="2 3">
    <name type="scientific">Cudoniella acicularis</name>
    <dbReference type="NCBI Taxonomy" id="354080"/>
    <lineage>
        <taxon>Eukaryota</taxon>
        <taxon>Fungi</taxon>
        <taxon>Dikarya</taxon>
        <taxon>Ascomycota</taxon>
        <taxon>Pezizomycotina</taxon>
        <taxon>Leotiomycetes</taxon>
        <taxon>Helotiales</taxon>
        <taxon>Tricladiaceae</taxon>
        <taxon>Cudoniella</taxon>
    </lineage>
</organism>
<evidence type="ECO:0000313" key="3">
    <source>
        <dbReference type="Proteomes" id="UP000566819"/>
    </source>
</evidence>
<sequence>MPQAHNSHPARKPEEVNAYLVGGGIASLAAATHLIHDAHVPANQIHIIESGPLPGGSMDGAGEPEKGYVLRGGRMLNFSYLCTYDLLSLIPSLSNPAKTVKQEIDEFNAAPENKTNAHARVIAKGEKGPEIVDVSKMGLSKKDREDLVYVAMETEKKLGDRRIDEFFEKSFFQTNFWFMWDTMFAFEPWHSAVEFKRYLHRFIQEFPRINSLAGVDRTPYNQYDSIILPIERYLKAQGVDFRYDTKVTSLSFAPTAEMTVTEIHFAFAKTGATGLIHVEPHDIAFVTLGSMTSNSSLGTNTTSPAPLPTPEQAKTAPDGSWQLWSALANPDANPQFHSSFGNPANFYTRTNESNWLSFTVTLKDPSFIKQYEEWSGNKAGTGALVTFKDSAWLMSIVVPHQPHFLNQPENIQVFWGYGLFPFAVGNFVNKPMAECSGAEIMTELLGHLNFPQEPTLWNSITIPAMMPYITSQFLTRKEGDRPKVIPEGSTNLALLGQYVEIERDTVFTVEYSVRAAQLAVHELMGTKRKPRDVYRGEHNVKVLLDALKMLLT</sequence>
<evidence type="ECO:0000313" key="2">
    <source>
        <dbReference type="EMBL" id="KAF4627074.1"/>
    </source>
</evidence>
<name>A0A8H4W0Z5_9HELO</name>
<protein>
    <recommendedName>
        <fullName evidence="4">Oleate hydratase</fullName>
    </recommendedName>
</protein>
<evidence type="ECO:0000256" key="1">
    <source>
        <dbReference type="SAM" id="MobiDB-lite"/>
    </source>
</evidence>
<proteinExistence type="predicted"/>
<dbReference type="Pfam" id="PF06100">
    <property type="entry name" value="MCRA"/>
    <property type="match status" value="1"/>
</dbReference>
<gene>
    <name evidence="2" type="ORF">G7Y89_g11082</name>
</gene>
<keyword evidence="3" id="KW-1185">Reference proteome</keyword>
<dbReference type="OrthoDB" id="545169at2759"/>
<dbReference type="GO" id="GO:0006631">
    <property type="term" value="P:fatty acid metabolic process"/>
    <property type="evidence" value="ECO:0007669"/>
    <property type="project" value="InterPro"/>
</dbReference>
<dbReference type="EMBL" id="JAAMPI010001032">
    <property type="protein sequence ID" value="KAF4627074.1"/>
    <property type="molecule type" value="Genomic_DNA"/>
</dbReference>